<proteinExistence type="predicted"/>
<dbReference type="AlphaFoldDB" id="A0A8H7HL58"/>
<evidence type="ECO:0000313" key="1">
    <source>
        <dbReference type="EMBL" id="KAF8689429.1"/>
    </source>
</evidence>
<accession>A0A8H7HL58</accession>
<sequence length="799" mass="91516">MHDCGPLGNPTVFETAEILMTTVPMDEGKDLHIKSTLYCGQVPWDKVEDLLHHVNQLPHGANWRIIEIEVHVEGKDVPRVAHLCAQDVVKIVVELMGNPWFASYMKFAPERHWTAKKDSERIYNKMWTGDWWWNIQQQLLNEAFGDATVAALIVLSDKTQVSILPGGQQVYPVYVLLGNICKSLQRKASERLTVLLGYLPVEDFDNIKDDNKRQRLKGQLVHNAMRELMKPLEAASRDGVEMWCADGHTLDALEEYFDNGNVRHLNQGPGLKPWWPWWANIPYCNIHASMTPNILHQLWLGLFKTHILAWMQWSLGKDELDKRFMTIPEAQGLRLFSSGVSGIGQWTGREAREMAKQMLCAVAGSVDNEEAELARIGIEFMSYMELPTMRELDVAKMERLLTEFHNLKWIMVNKEFGYYKNKSSFNAVPKLHMITHYRASVRLYGTLDGFNSEVPKNLHIHYAKKPWQASNKVRPKKQMMVYIQRQEAICIHWLYMNSYCGIAVKDADAGKGADVELEQREYAKGDLEQEGGVQTIEDPASVLPCRQPWLSQVWYPNPRMTIAKNPTHDKVPCRTVINKYGAKDFIELLTKLLADQFDTPAYKSLLSENHQYAVWHRLYLKHPCPPFAIGWPHTDIIWANPPPCNVAGTRIGLGTYDVVLVLDKPGAGGIHWYCAACVQVIFKLPTTHLQGIYDGHLAYVKLFNPFLLALSPSAPCLYTTLHLLRGNGQRKHAIVQVSNIKLACHLAPQFDQLRDWTPGPNRNIMTVSQYFYLNPHYNHYVFALLKNWQRSDVCFKRGV</sequence>
<dbReference type="OrthoDB" id="2576233at2759"/>
<dbReference type="EMBL" id="JACYCD010000679">
    <property type="protein sequence ID" value="KAF8689429.1"/>
    <property type="molecule type" value="Genomic_DNA"/>
</dbReference>
<feature type="non-terminal residue" evidence="1">
    <location>
        <position position="1"/>
    </location>
</feature>
<evidence type="ECO:0000313" key="2">
    <source>
        <dbReference type="Proteomes" id="UP000602905"/>
    </source>
</evidence>
<dbReference type="Proteomes" id="UP000602905">
    <property type="component" value="Unassembled WGS sequence"/>
</dbReference>
<dbReference type="Pfam" id="PF18759">
    <property type="entry name" value="Plavaka"/>
    <property type="match status" value="1"/>
</dbReference>
<gene>
    <name evidence="1" type="ORF">RHS03_09111</name>
</gene>
<reference evidence="1" key="1">
    <citation type="submission" date="2020-09" db="EMBL/GenBank/DDBJ databases">
        <title>Comparative genome analyses of four rice-infecting Rhizoctonia solani isolates reveal extensive enrichment of homogalacturonan modification genes.</title>
        <authorList>
            <person name="Lee D.-Y."/>
            <person name="Jeon J."/>
            <person name="Kim K.-T."/>
            <person name="Cheong K."/>
            <person name="Song H."/>
            <person name="Choi G."/>
            <person name="Ko J."/>
            <person name="Opiyo S.O."/>
            <person name="Zuo S."/>
            <person name="Madhav S."/>
            <person name="Lee Y.-H."/>
            <person name="Wang G.-L."/>
        </authorList>
    </citation>
    <scope>NUCLEOTIDE SEQUENCE</scope>
    <source>
        <strain evidence="1">AG1-IA WGL</strain>
    </source>
</reference>
<name>A0A8H7HL58_9AGAM</name>
<organism evidence="1 2">
    <name type="scientific">Rhizoctonia solani</name>
    <dbReference type="NCBI Taxonomy" id="456999"/>
    <lineage>
        <taxon>Eukaryota</taxon>
        <taxon>Fungi</taxon>
        <taxon>Dikarya</taxon>
        <taxon>Basidiomycota</taxon>
        <taxon>Agaricomycotina</taxon>
        <taxon>Agaricomycetes</taxon>
        <taxon>Cantharellales</taxon>
        <taxon>Ceratobasidiaceae</taxon>
        <taxon>Rhizoctonia</taxon>
    </lineage>
</organism>
<dbReference type="InterPro" id="IPR041078">
    <property type="entry name" value="Plavaka"/>
</dbReference>
<comment type="caution">
    <text evidence="1">The sequence shown here is derived from an EMBL/GenBank/DDBJ whole genome shotgun (WGS) entry which is preliminary data.</text>
</comment>
<protein>
    <submittedName>
        <fullName evidence="1">Zn-finger protein</fullName>
    </submittedName>
</protein>